<gene>
    <name evidence="1" type="ORF">CFSAN001627_12883</name>
</gene>
<name>M1ZQ63_CLOBO</name>
<organism evidence="1 2">
    <name type="scientific">Clostridium botulinum CFSAN001627</name>
    <dbReference type="NCBI Taxonomy" id="1232189"/>
    <lineage>
        <taxon>Bacteria</taxon>
        <taxon>Bacillati</taxon>
        <taxon>Bacillota</taxon>
        <taxon>Clostridia</taxon>
        <taxon>Eubacteriales</taxon>
        <taxon>Clostridiaceae</taxon>
        <taxon>Clostridium</taxon>
    </lineage>
</organism>
<accession>M1ZQ63</accession>
<dbReference type="Proteomes" id="UP000011944">
    <property type="component" value="Unassembled WGS sequence"/>
</dbReference>
<dbReference type="AlphaFoldDB" id="M1ZQ63"/>
<dbReference type="PROSITE" id="PS51257">
    <property type="entry name" value="PROKAR_LIPOPROTEIN"/>
    <property type="match status" value="1"/>
</dbReference>
<protein>
    <recommendedName>
        <fullName evidence="3">Lipoprotein</fullName>
    </recommendedName>
</protein>
<evidence type="ECO:0008006" key="3">
    <source>
        <dbReference type="Google" id="ProtNLM"/>
    </source>
</evidence>
<proteinExistence type="predicted"/>
<evidence type="ECO:0000313" key="1">
    <source>
        <dbReference type="EMBL" id="EKN41497.1"/>
    </source>
</evidence>
<comment type="caution">
    <text evidence="1">The sequence shown here is derived from an EMBL/GenBank/DDBJ whole genome shotgun (WGS) entry which is preliminary data.</text>
</comment>
<reference evidence="1 2" key="1">
    <citation type="submission" date="2012-10" db="EMBL/GenBank/DDBJ databases">
        <authorList>
            <person name="Strain E.A."/>
            <person name="Brown E."/>
            <person name="Allard M.W."/>
            <person name="Gonzalez-Escalona N."/>
            <person name="Timme R."/>
        </authorList>
    </citation>
    <scope>NUCLEOTIDE SEQUENCE [LARGE SCALE GENOMIC DNA]</scope>
    <source>
        <strain evidence="1 2">CFSAN001627</strain>
    </source>
</reference>
<sequence>MNKIIIGFALIIIAALTLTSCSKKNKIKFDDEIAPYTKKETNEF</sequence>
<reference evidence="1 2" key="2">
    <citation type="submission" date="2013-03" db="EMBL/GenBank/DDBJ databases">
        <title>Diversity in Clostridium botulinum.</title>
        <authorList>
            <person name="Timme R.E."/>
            <person name="Allard M."/>
            <person name="Luo Y."/>
            <person name="Strain E."/>
            <person name="Gonzalez-Escalona N."/>
            <person name="Brown E."/>
        </authorList>
    </citation>
    <scope>NUCLEOTIDE SEQUENCE [LARGE SCALE GENOMIC DNA]</scope>
    <source>
        <strain evidence="1 2">CFSAN001627</strain>
    </source>
</reference>
<evidence type="ECO:0000313" key="2">
    <source>
        <dbReference type="Proteomes" id="UP000011944"/>
    </source>
</evidence>
<feature type="non-terminal residue" evidence="1">
    <location>
        <position position="44"/>
    </location>
</feature>
<dbReference type="EMBL" id="AMXI01000748">
    <property type="protein sequence ID" value="EKN41497.1"/>
    <property type="molecule type" value="Genomic_DNA"/>
</dbReference>